<evidence type="ECO:0000313" key="1">
    <source>
        <dbReference type="EMBL" id="SKA17603.1"/>
    </source>
</evidence>
<protein>
    <submittedName>
        <fullName evidence="1">Uncharacterized protein</fullName>
    </submittedName>
</protein>
<organism evidence="1 2">
    <name type="scientific">Carboxydocella sporoproducens DSM 16521</name>
    <dbReference type="NCBI Taxonomy" id="1121270"/>
    <lineage>
        <taxon>Bacteria</taxon>
        <taxon>Bacillati</taxon>
        <taxon>Bacillota</taxon>
        <taxon>Clostridia</taxon>
        <taxon>Eubacteriales</taxon>
        <taxon>Clostridiales Family XVI. Incertae Sedis</taxon>
        <taxon>Carboxydocella</taxon>
    </lineage>
</organism>
<dbReference type="AlphaFoldDB" id="A0A1T4RNU3"/>
<evidence type="ECO:0000313" key="2">
    <source>
        <dbReference type="Proteomes" id="UP000189933"/>
    </source>
</evidence>
<dbReference type="EMBL" id="FUXM01000033">
    <property type="protein sequence ID" value="SKA17603.1"/>
    <property type="molecule type" value="Genomic_DNA"/>
</dbReference>
<dbReference type="RefSeq" id="WP_078666214.1">
    <property type="nucleotide sequence ID" value="NZ_FUXM01000033.1"/>
</dbReference>
<dbReference type="Proteomes" id="UP000189933">
    <property type="component" value="Unassembled WGS sequence"/>
</dbReference>
<sequence>MLEKELSAIGSDYDLEIVDWEKREAGYKLLTDKGKKYLLVNQYDLLKILESTGTLRPNWLIKPWQDRFGSFWGKSESGDIFFLTDWQEIVPADWQKAEQRRKMTKTLAEWHEKVMHAAEGTCQEKLKIPQPWWEKAKGVIALAEKVARAAEIANRQEIKNYWQKLLAQNCPGIDDYRQISWSIGDRGAIFNNYAGICCCIPPLEIARWLELNGWMWQWQDEVLLEIWSDYIECRNIRDEEISLLQAALIIPRKIALGFARYESLAHFEEKREIFIEKLVNGLWG</sequence>
<gene>
    <name evidence="1" type="ORF">SAMN02745885_02204</name>
</gene>
<name>A0A1T4RNU3_9FIRM</name>
<reference evidence="2" key="1">
    <citation type="submission" date="2017-02" db="EMBL/GenBank/DDBJ databases">
        <authorList>
            <person name="Varghese N."/>
            <person name="Submissions S."/>
        </authorList>
    </citation>
    <scope>NUCLEOTIDE SEQUENCE [LARGE SCALE GENOMIC DNA]</scope>
    <source>
        <strain evidence="2">DSM 16521</strain>
    </source>
</reference>
<accession>A0A1T4RNU3</accession>
<keyword evidence="2" id="KW-1185">Reference proteome</keyword>
<proteinExistence type="predicted"/>